<evidence type="ECO:0000313" key="2">
    <source>
        <dbReference type="Proteomes" id="UP001055101"/>
    </source>
</evidence>
<name>A0ABQ4TGK6_9HYPH</name>
<dbReference type="EMBL" id="BPRA01000001">
    <property type="protein sequence ID" value="GJE53919.1"/>
    <property type="molecule type" value="Genomic_DNA"/>
</dbReference>
<reference evidence="1" key="2">
    <citation type="submission" date="2021-08" db="EMBL/GenBank/DDBJ databases">
        <authorList>
            <person name="Tani A."/>
            <person name="Ola A."/>
            <person name="Ogura Y."/>
            <person name="Katsura K."/>
            <person name="Hayashi T."/>
        </authorList>
    </citation>
    <scope>NUCLEOTIDE SEQUENCE</scope>
    <source>
        <strain evidence="1">DSM 23674</strain>
    </source>
</reference>
<comment type="caution">
    <text evidence="1">The sequence shown here is derived from an EMBL/GenBank/DDBJ whole genome shotgun (WGS) entry which is preliminary data.</text>
</comment>
<reference evidence="1" key="1">
    <citation type="journal article" date="2021" name="Front. Microbiol.">
        <title>Comprehensive Comparative Genomics and Phenotyping of Methylobacterium Species.</title>
        <authorList>
            <person name="Alessa O."/>
            <person name="Ogura Y."/>
            <person name="Fujitani Y."/>
            <person name="Takami H."/>
            <person name="Hayashi T."/>
            <person name="Sahin N."/>
            <person name="Tani A."/>
        </authorList>
    </citation>
    <scope>NUCLEOTIDE SEQUENCE</scope>
    <source>
        <strain evidence="1">DSM 23674</strain>
    </source>
</reference>
<protein>
    <submittedName>
        <fullName evidence="1">Uncharacterized protein</fullName>
    </submittedName>
</protein>
<proteinExistence type="predicted"/>
<dbReference type="Proteomes" id="UP001055101">
    <property type="component" value="Unassembled WGS sequence"/>
</dbReference>
<sequence length="44" mass="4940">MEPGLLYESPFTDVAPQGPEQVFDGVRTTRLFEVIEEINWSAVA</sequence>
<gene>
    <name evidence="1" type="ORF">EKPJFOCH_0387</name>
</gene>
<accession>A0ABQ4TGK6</accession>
<evidence type="ECO:0000313" key="1">
    <source>
        <dbReference type="EMBL" id="GJE53919.1"/>
    </source>
</evidence>
<keyword evidence="2" id="KW-1185">Reference proteome</keyword>
<organism evidence="1 2">
    <name type="scientific">Methylobacterium thuringiense</name>
    <dbReference type="NCBI Taxonomy" id="1003091"/>
    <lineage>
        <taxon>Bacteria</taxon>
        <taxon>Pseudomonadati</taxon>
        <taxon>Pseudomonadota</taxon>
        <taxon>Alphaproteobacteria</taxon>
        <taxon>Hyphomicrobiales</taxon>
        <taxon>Methylobacteriaceae</taxon>
        <taxon>Methylobacterium</taxon>
    </lineage>
</organism>